<reference evidence="1" key="1">
    <citation type="submission" date="2024-09" db="EMBL/GenBank/DDBJ databases">
        <title>Black Yeasts Isolated from many extreme environments.</title>
        <authorList>
            <person name="Coleine C."/>
            <person name="Stajich J.E."/>
            <person name="Selbmann L."/>
        </authorList>
    </citation>
    <scope>NUCLEOTIDE SEQUENCE</scope>
    <source>
        <strain evidence="1">CCFEE 5737</strain>
    </source>
</reference>
<organism evidence="1 2">
    <name type="scientific">Coniosporium uncinatum</name>
    <dbReference type="NCBI Taxonomy" id="93489"/>
    <lineage>
        <taxon>Eukaryota</taxon>
        <taxon>Fungi</taxon>
        <taxon>Dikarya</taxon>
        <taxon>Ascomycota</taxon>
        <taxon>Pezizomycotina</taxon>
        <taxon>Dothideomycetes</taxon>
        <taxon>Dothideomycetes incertae sedis</taxon>
        <taxon>Coniosporium</taxon>
    </lineage>
</organism>
<feature type="non-terminal residue" evidence="1">
    <location>
        <position position="129"/>
    </location>
</feature>
<sequence length="129" mass="14454">YEPGNTGYVTWYIGDTNTWTLDHRALGPNGNIAQRIIPAEPMAMIVNFGMSSGFAALNMTGLGPLMPATMRVDYIRIYQDEDNVIMTCDPPGYPTTEYIAAHPEPYHNPNMTIWSQTGYDWPKNSFMNG</sequence>
<comment type="caution">
    <text evidence="1">The sequence shown here is derived from an EMBL/GenBank/DDBJ whole genome shotgun (WGS) entry which is preliminary data.</text>
</comment>
<protein>
    <submittedName>
        <fullName evidence="1">Uncharacterized protein</fullName>
    </submittedName>
</protein>
<keyword evidence="2" id="KW-1185">Reference proteome</keyword>
<accession>A0ACC3DGY7</accession>
<feature type="non-terminal residue" evidence="1">
    <location>
        <position position="1"/>
    </location>
</feature>
<evidence type="ECO:0000313" key="1">
    <source>
        <dbReference type="EMBL" id="KAK3073305.1"/>
    </source>
</evidence>
<evidence type="ECO:0000313" key="2">
    <source>
        <dbReference type="Proteomes" id="UP001186974"/>
    </source>
</evidence>
<dbReference type="Proteomes" id="UP001186974">
    <property type="component" value="Unassembled WGS sequence"/>
</dbReference>
<name>A0ACC3DGY7_9PEZI</name>
<gene>
    <name evidence="1" type="ORF">LTS18_014459</name>
</gene>
<proteinExistence type="predicted"/>
<dbReference type="EMBL" id="JAWDJW010004636">
    <property type="protein sequence ID" value="KAK3073305.1"/>
    <property type="molecule type" value="Genomic_DNA"/>
</dbReference>